<organism evidence="9 10">
    <name type="scientific">Tetrahymena thermophila (strain SB210)</name>
    <dbReference type="NCBI Taxonomy" id="312017"/>
    <lineage>
        <taxon>Eukaryota</taxon>
        <taxon>Sar</taxon>
        <taxon>Alveolata</taxon>
        <taxon>Ciliophora</taxon>
        <taxon>Intramacronucleata</taxon>
        <taxon>Oligohymenophorea</taxon>
        <taxon>Hymenostomatida</taxon>
        <taxon>Tetrahymenina</taxon>
        <taxon>Tetrahymenidae</taxon>
        <taxon>Tetrahymena</taxon>
    </lineage>
</organism>
<keyword evidence="10" id="KW-1185">Reference proteome</keyword>
<accession>I7LZY0</accession>
<evidence type="ECO:0000313" key="9">
    <source>
        <dbReference type="EMBL" id="EAR85117.3"/>
    </source>
</evidence>
<dbReference type="NCBIfam" id="TIGR01349">
    <property type="entry name" value="PDHac_trf_mito"/>
    <property type="match status" value="1"/>
</dbReference>
<dbReference type="InterPro" id="IPR000089">
    <property type="entry name" value="Biotin_lipoyl"/>
</dbReference>
<dbReference type="InterPro" id="IPR045257">
    <property type="entry name" value="E2/Pdx1"/>
</dbReference>
<evidence type="ECO:0000313" key="10">
    <source>
        <dbReference type="Proteomes" id="UP000009168"/>
    </source>
</evidence>
<dbReference type="OrthoDB" id="5391403at2759"/>
<comment type="catalytic activity">
    <reaction evidence="5">
        <text>N(6)-[(R)-dihydrolipoyl]-L-lysyl-[protein] + acetyl-CoA = N(6)-[(R)-S(8)-acetyldihydrolipoyl]-L-lysyl-[protein] + CoA</text>
        <dbReference type="Rhea" id="RHEA:17017"/>
        <dbReference type="Rhea" id="RHEA-COMP:10475"/>
        <dbReference type="Rhea" id="RHEA-COMP:10478"/>
        <dbReference type="ChEBI" id="CHEBI:57287"/>
        <dbReference type="ChEBI" id="CHEBI:57288"/>
        <dbReference type="ChEBI" id="CHEBI:83100"/>
        <dbReference type="ChEBI" id="CHEBI:83111"/>
        <dbReference type="EC" id="2.3.1.12"/>
    </reaction>
</comment>
<dbReference type="EC" id="2.3.1.12" evidence="5"/>
<dbReference type="Pfam" id="PF00364">
    <property type="entry name" value="Biotin_lipoyl"/>
    <property type="match status" value="2"/>
</dbReference>
<name>I7LZY0_TETTS</name>
<feature type="domain" description="Lipoyl-binding" evidence="7">
    <location>
        <begin position="190"/>
        <end position="267"/>
    </location>
</feature>
<feature type="domain" description="Lipoyl-binding" evidence="7">
    <location>
        <begin position="62"/>
        <end position="138"/>
    </location>
</feature>
<dbReference type="Proteomes" id="UP000009168">
    <property type="component" value="Unassembled WGS sequence"/>
</dbReference>
<evidence type="ECO:0000256" key="1">
    <source>
        <dbReference type="ARBA" id="ARBA00007317"/>
    </source>
</evidence>
<feature type="region of interest" description="Disordered" evidence="6">
    <location>
        <begin position="289"/>
        <end position="321"/>
    </location>
</feature>
<dbReference type="KEGG" id="tet:TTHERM_00530750"/>
<dbReference type="InParanoid" id="I7LZY0"/>
<evidence type="ECO:0000256" key="2">
    <source>
        <dbReference type="ARBA" id="ARBA00022679"/>
    </source>
</evidence>
<dbReference type="HOGENOM" id="CLU_016733_10_2_1"/>
<sequence length="628" mass="67498">MISSTRLLKRASNYLKQAARYSMSTVQKGKKTSFKAPLYQINFQSQSLSQNITYNFSSYPKHRLVALPALSPTMTEGKIAAWHIKVGQKIQEGDNIFDVQTDKDSVPNVYQEETGFVAKILVNEGELIPANTPVVVVCKSEADIPAFANFTVGGAQKAQEAPKQEQPKPAAQTAAKPAPAASSGASFPKHNVVLLPALSPTMTEGKIASFHVKVGDKVTEGDNIFDVQTDKDSVPNIYQEASGFVAKILVKEGETIPANHPVLVVVAKKDDLAKFEQFTLNDALKKGSASSAPQEAAQPAQTSSAQTATQTTVASGSSGRVAASPYAKTVAQEKGVDLSTVQGSGPNGRIIAKDVQNATTKAAQQTVAAQQPAAETKQEAPKPAPQQPKVEVVVQGGVEYQKIPITPMRKTIAERLVQSKTTVPHFYLNIDVQMDEVLHLRKTLNEQSTSKISVNDLIVKASALALRDMPGVNSQWHGDHIRQFKHADVAVAVSTKTGLITPIVFNAETLGLSQISSKTKELAEKARKGGLLPTEYQGGTFTISNLGMYGIDHFAAIVNPPHGTILAVGATSQKVVPDNDPHAKYPFKTIQSMTVTLSCDHRVVDGALGAEWLQKFKGYLEKPYTMLL</sequence>
<evidence type="ECO:0000256" key="4">
    <source>
        <dbReference type="ARBA" id="ARBA00023315"/>
    </source>
</evidence>
<dbReference type="Pfam" id="PF00198">
    <property type="entry name" value="2-oxoacid_dh"/>
    <property type="match status" value="1"/>
</dbReference>
<evidence type="ECO:0000256" key="3">
    <source>
        <dbReference type="ARBA" id="ARBA00022823"/>
    </source>
</evidence>
<feature type="region of interest" description="Disordered" evidence="6">
    <location>
        <begin position="157"/>
        <end position="185"/>
    </location>
</feature>
<dbReference type="Gene3D" id="3.30.559.10">
    <property type="entry name" value="Chloramphenicol acetyltransferase-like domain"/>
    <property type="match status" value="1"/>
</dbReference>
<keyword evidence="3 5" id="KW-0450">Lipoyl</keyword>
<dbReference type="Gene3D" id="4.10.320.10">
    <property type="entry name" value="E3-binding domain"/>
    <property type="match status" value="1"/>
</dbReference>
<comment type="subcellular location">
    <subcellularLocation>
        <location evidence="5">Mitochondrion</location>
    </subcellularLocation>
</comment>
<dbReference type="InterPro" id="IPR011053">
    <property type="entry name" value="Single_hybrid_motif"/>
</dbReference>
<dbReference type="eggNOG" id="KOG0557">
    <property type="taxonomic scope" value="Eukaryota"/>
</dbReference>
<feature type="region of interest" description="Disordered" evidence="6">
    <location>
        <begin position="363"/>
        <end position="389"/>
    </location>
</feature>
<feature type="compositionally biased region" description="Low complexity" evidence="6">
    <location>
        <begin position="167"/>
        <end position="181"/>
    </location>
</feature>
<evidence type="ECO:0000259" key="7">
    <source>
        <dbReference type="PROSITE" id="PS50968"/>
    </source>
</evidence>
<dbReference type="Gene3D" id="2.40.50.100">
    <property type="match status" value="2"/>
</dbReference>
<dbReference type="GeneID" id="7835389"/>
<keyword evidence="2 5" id="KW-0808">Transferase</keyword>
<dbReference type="GO" id="GO:0045254">
    <property type="term" value="C:pyruvate dehydrogenase complex"/>
    <property type="evidence" value="ECO:0007669"/>
    <property type="project" value="UniProtKB-UniRule"/>
</dbReference>
<keyword evidence="4 5" id="KW-0012">Acyltransferase</keyword>
<dbReference type="InterPro" id="IPR001078">
    <property type="entry name" value="2-oxoacid_DH_actylTfrase"/>
</dbReference>
<dbReference type="InterPro" id="IPR023213">
    <property type="entry name" value="CAT-like_dom_sf"/>
</dbReference>
<protein>
    <recommendedName>
        <fullName evidence="5">Acetyltransferase component of pyruvate dehydrogenase complex</fullName>
        <ecNumber evidence="5">2.3.1.12</ecNumber>
    </recommendedName>
</protein>
<dbReference type="FunFam" id="3.30.559.10:FF:000003">
    <property type="entry name" value="Acetyltransferase component of pyruvate dehydrogenase complex"/>
    <property type="match status" value="1"/>
</dbReference>
<evidence type="ECO:0000256" key="6">
    <source>
        <dbReference type="SAM" id="MobiDB-lite"/>
    </source>
</evidence>
<dbReference type="RefSeq" id="XP_001032780.3">
    <property type="nucleotide sequence ID" value="XM_001032780.3"/>
</dbReference>
<dbReference type="PROSITE" id="PS50968">
    <property type="entry name" value="BIOTINYL_LIPOYL"/>
    <property type="match status" value="2"/>
</dbReference>
<dbReference type="InterPro" id="IPR004167">
    <property type="entry name" value="PSBD"/>
</dbReference>
<comment type="similarity">
    <text evidence="1 5">Belongs to the 2-oxoacid dehydrogenase family.</text>
</comment>
<dbReference type="SUPFAM" id="SSF51230">
    <property type="entry name" value="Single hybrid motif"/>
    <property type="match status" value="2"/>
</dbReference>
<dbReference type="GO" id="GO:0004742">
    <property type="term" value="F:dihydrolipoyllysine-residue acetyltransferase activity"/>
    <property type="evidence" value="ECO:0007669"/>
    <property type="project" value="UniProtKB-UniRule"/>
</dbReference>
<proteinExistence type="inferred from homology"/>
<gene>
    <name evidence="9" type="ORF">TTHERM_00530750</name>
</gene>
<dbReference type="GO" id="GO:0005739">
    <property type="term" value="C:mitochondrion"/>
    <property type="evidence" value="ECO:0007669"/>
    <property type="project" value="UniProtKB-SubCell"/>
</dbReference>
<dbReference type="OMA" id="TIKQKPW"/>
<dbReference type="STRING" id="312017.I7LZY0"/>
<evidence type="ECO:0000256" key="5">
    <source>
        <dbReference type="RuleBase" id="RU361137"/>
    </source>
</evidence>
<reference evidence="10" key="1">
    <citation type="journal article" date="2006" name="PLoS Biol.">
        <title>Macronuclear genome sequence of the ciliate Tetrahymena thermophila, a model eukaryote.</title>
        <authorList>
            <person name="Eisen J.A."/>
            <person name="Coyne R.S."/>
            <person name="Wu M."/>
            <person name="Wu D."/>
            <person name="Thiagarajan M."/>
            <person name="Wortman J.R."/>
            <person name="Badger J.H."/>
            <person name="Ren Q."/>
            <person name="Amedeo P."/>
            <person name="Jones K.M."/>
            <person name="Tallon L.J."/>
            <person name="Delcher A.L."/>
            <person name="Salzberg S.L."/>
            <person name="Silva J.C."/>
            <person name="Haas B.J."/>
            <person name="Majoros W.H."/>
            <person name="Farzad M."/>
            <person name="Carlton J.M."/>
            <person name="Smith R.K. Jr."/>
            <person name="Garg J."/>
            <person name="Pearlman R.E."/>
            <person name="Karrer K.M."/>
            <person name="Sun L."/>
            <person name="Manning G."/>
            <person name="Elde N.C."/>
            <person name="Turkewitz A.P."/>
            <person name="Asai D.J."/>
            <person name="Wilkes D.E."/>
            <person name="Wang Y."/>
            <person name="Cai H."/>
            <person name="Collins K."/>
            <person name="Stewart B.A."/>
            <person name="Lee S.R."/>
            <person name="Wilamowska K."/>
            <person name="Weinberg Z."/>
            <person name="Ruzzo W.L."/>
            <person name="Wloga D."/>
            <person name="Gaertig J."/>
            <person name="Frankel J."/>
            <person name="Tsao C.-C."/>
            <person name="Gorovsky M.A."/>
            <person name="Keeling P.J."/>
            <person name="Waller R.F."/>
            <person name="Patron N.J."/>
            <person name="Cherry J.M."/>
            <person name="Stover N.A."/>
            <person name="Krieger C.J."/>
            <person name="del Toro C."/>
            <person name="Ryder H.F."/>
            <person name="Williamson S.C."/>
            <person name="Barbeau R.A."/>
            <person name="Hamilton E.P."/>
            <person name="Orias E."/>
        </authorList>
    </citation>
    <scope>NUCLEOTIDE SEQUENCE [LARGE SCALE GENOMIC DNA]</scope>
    <source>
        <strain evidence="10">SB210</strain>
    </source>
</reference>
<comment type="cofactor">
    <cofactor evidence="5">
        <name>(R)-lipoate</name>
        <dbReference type="ChEBI" id="CHEBI:83088"/>
    </cofactor>
    <text evidence="5">Binds 2 lipoyl cofactors covalently.</text>
</comment>
<keyword evidence="9" id="KW-0670">Pyruvate</keyword>
<dbReference type="InterPro" id="IPR036625">
    <property type="entry name" value="E3-bd_dom_sf"/>
</dbReference>
<dbReference type="InterPro" id="IPR006257">
    <property type="entry name" value="LAT1"/>
</dbReference>
<feature type="domain" description="Peripheral subunit-binding (PSBD)" evidence="8">
    <location>
        <begin position="322"/>
        <end position="359"/>
    </location>
</feature>
<dbReference type="PANTHER" id="PTHR23151">
    <property type="entry name" value="DIHYDROLIPOAMIDE ACETYL/SUCCINYL-TRANSFERASE-RELATED"/>
    <property type="match status" value="1"/>
</dbReference>
<dbReference type="SUPFAM" id="SSF52777">
    <property type="entry name" value="CoA-dependent acyltransferases"/>
    <property type="match status" value="1"/>
</dbReference>
<dbReference type="CDD" id="cd06849">
    <property type="entry name" value="lipoyl_domain"/>
    <property type="match status" value="2"/>
</dbReference>
<dbReference type="SUPFAM" id="SSF47005">
    <property type="entry name" value="Peripheral subunit-binding domain of 2-oxo acid dehydrogenase complex"/>
    <property type="match status" value="1"/>
</dbReference>
<dbReference type="Pfam" id="PF02817">
    <property type="entry name" value="E3_binding"/>
    <property type="match status" value="1"/>
</dbReference>
<dbReference type="GO" id="GO:0006086">
    <property type="term" value="P:pyruvate decarboxylation to acetyl-CoA"/>
    <property type="evidence" value="ECO:0007669"/>
    <property type="project" value="InterPro"/>
</dbReference>
<dbReference type="PROSITE" id="PS51826">
    <property type="entry name" value="PSBD"/>
    <property type="match status" value="1"/>
</dbReference>
<dbReference type="PANTHER" id="PTHR23151:SF90">
    <property type="entry name" value="DIHYDROLIPOYLLYSINE-RESIDUE ACETYLTRANSFERASE COMPONENT OF PYRUVATE DEHYDROGENASE COMPLEX, MITOCHONDRIAL-RELATED"/>
    <property type="match status" value="1"/>
</dbReference>
<dbReference type="EMBL" id="GG662522">
    <property type="protein sequence ID" value="EAR85117.3"/>
    <property type="molecule type" value="Genomic_DNA"/>
</dbReference>
<feature type="compositionally biased region" description="Low complexity" evidence="6">
    <location>
        <begin position="363"/>
        <end position="375"/>
    </location>
</feature>
<comment type="function">
    <text evidence="5">The pyruvate dehydrogenase complex catalyzes the overall conversion of pyruvate to acetyl-CoA and CO(2).</text>
</comment>
<dbReference type="AlphaFoldDB" id="I7LZY0"/>
<evidence type="ECO:0000259" key="8">
    <source>
        <dbReference type="PROSITE" id="PS51826"/>
    </source>
</evidence>